<dbReference type="SUPFAM" id="SSF52091">
    <property type="entry name" value="SpoIIaa-like"/>
    <property type="match status" value="1"/>
</dbReference>
<dbReference type="Proteomes" id="UP001297092">
    <property type="component" value="Unassembled WGS sequence"/>
</dbReference>
<comment type="caution">
    <text evidence="2">The sequence shown here is derived from an EMBL/GenBank/DDBJ whole genome shotgun (WGS) entry which is preliminary data.</text>
</comment>
<dbReference type="Pfam" id="PF01740">
    <property type="entry name" value="STAS"/>
    <property type="match status" value="1"/>
</dbReference>
<dbReference type="InterPro" id="IPR036513">
    <property type="entry name" value="STAS_dom_sf"/>
</dbReference>
<keyword evidence="3" id="KW-1185">Reference proteome</keyword>
<gene>
    <name evidence="2" type="ORF">KIV10_11510</name>
</gene>
<sequence length="112" mass="12850">MKIHFLTQHVAHLEGKLYSGNLSEVQQRIESALDKTQYLVIDLDPLYSFDISCACMLYMISKKAAENNKVLILLCTENRIVTRILSKLGISYFNSVPEIDFTEPVVFYKSDK</sequence>
<evidence type="ECO:0000313" key="2">
    <source>
        <dbReference type="EMBL" id="MBT0608810.1"/>
    </source>
</evidence>
<name>A0ABS5S6G5_9FLAO</name>
<evidence type="ECO:0000259" key="1">
    <source>
        <dbReference type="PROSITE" id="PS50801"/>
    </source>
</evidence>
<dbReference type="RefSeq" id="WP_214113874.1">
    <property type="nucleotide sequence ID" value="NZ_JAHCTB010000005.1"/>
</dbReference>
<evidence type="ECO:0000313" key="3">
    <source>
        <dbReference type="Proteomes" id="UP001297092"/>
    </source>
</evidence>
<proteinExistence type="predicted"/>
<organism evidence="2 3">
    <name type="scientific">Aequorivita echinoideorum</name>
    <dbReference type="NCBI Taxonomy" id="1549647"/>
    <lineage>
        <taxon>Bacteria</taxon>
        <taxon>Pseudomonadati</taxon>
        <taxon>Bacteroidota</taxon>
        <taxon>Flavobacteriia</taxon>
        <taxon>Flavobacteriales</taxon>
        <taxon>Flavobacteriaceae</taxon>
        <taxon>Aequorivita</taxon>
    </lineage>
</organism>
<protein>
    <submittedName>
        <fullName evidence="2">STAS domain-containing protein</fullName>
    </submittedName>
</protein>
<dbReference type="Gene3D" id="3.30.750.24">
    <property type="entry name" value="STAS domain"/>
    <property type="match status" value="1"/>
</dbReference>
<dbReference type="PROSITE" id="PS50801">
    <property type="entry name" value="STAS"/>
    <property type="match status" value="1"/>
</dbReference>
<dbReference type="InterPro" id="IPR002645">
    <property type="entry name" value="STAS_dom"/>
</dbReference>
<accession>A0ABS5S6G5</accession>
<reference evidence="2 3" key="1">
    <citation type="submission" date="2021-05" db="EMBL/GenBank/DDBJ databases">
        <title>Aequorivita echinoideorum JCM 30378 genome.</title>
        <authorList>
            <person name="Zhang H."/>
            <person name="Li C."/>
        </authorList>
    </citation>
    <scope>NUCLEOTIDE SEQUENCE [LARGE SCALE GENOMIC DNA]</scope>
    <source>
        <strain evidence="2 3">JCM30378</strain>
    </source>
</reference>
<dbReference type="EMBL" id="JAHCTB010000005">
    <property type="protein sequence ID" value="MBT0608810.1"/>
    <property type="molecule type" value="Genomic_DNA"/>
</dbReference>
<feature type="domain" description="STAS" evidence="1">
    <location>
        <begin position="10"/>
        <end position="112"/>
    </location>
</feature>